<dbReference type="SUPFAM" id="SSF51735">
    <property type="entry name" value="NAD(P)-binding Rossmann-fold domains"/>
    <property type="match status" value="1"/>
</dbReference>
<comment type="caution">
    <text evidence="4">The sequence shown here is derived from an EMBL/GenBank/DDBJ whole genome shotgun (WGS) entry which is preliminary data.</text>
</comment>
<dbReference type="PANTHER" id="PTHR47711:SF2">
    <property type="entry name" value="PROTEIN PLASTID TRANSCRIPTIONALLY ACTIVE 16, CHLOROPLASTIC"/>
    <property type="match status" value="1"/>
</dbReference>
<evidence type="ECO:0000259" key="3">
    <source>
        <dbReference type="Pfam" id="PF13460"/>
    </source>
</evidence>
<keyword evidence="1" id="KW-0175">Coiled coil</keyword>
<feature type="coiled-coil region" evidence="1">
    <location>
        <begin position="356"/>
        <end position="397"/>
    </location>
</feature>
<reference evidence="5" key="1">
    <citation type="journal article" date="2023" name="Proc. Natl. Acad. Sci. U.S.A.">
        <title>Genomic and structural basis for evolution of tropane alkaloid biosynthesis.</title>
        <authorList>
            <person name="Wanga Y.-J."/>
            <person name="Taina T."/>
            <person name="Yua J.-Y."/>
            <person name="Lia J."/>
            <person name="Xua B."/>
            <person name="Chenc J."/>
            <person name="D'Auriad J.C."/>
            <person name="Huanga J.-P."/>
            <person name="Huanga S.-X."/>
        </authorList>
    </citation>
    <scope>NUCLEOTIDE SEQUENCE [LARGE SCALE GENOMIC DNA]</scope>
    <source>
        <strain evidence="5">cv. KIB-2019</strain>
    </source>
</reference>
<dbReference type="EMBL" id="JAJAGQ010000018">
    <property type="protein sequence ID" value="KAJ8535590.1"/>
    <property type="molecule type" value="Genomic_DNA"/>
</dbReference>
<dbReference type="InterPro" id="IPR016040">
    <property type="entry name" value="NAD(P)-bd_dom"/>
</dbReference>
<feature type="region of interest" description="Disordered" evidence="2">
    <location>
        <begin position="509"/>
        <end position="536"/>
    </location>
</feature>
<feature type="region of interest" description="Disordered" evidence="2">
    <location>
        <begin position="41"/>
        <end position="63"/>
    </location>
</feature>
<sequence length="559" mass="59291">MASTLTSNSFLLSTTPHPRLSFKNSRFTVFAKKSGQFPSFRLGKSSADESSNEETTSNSGNPFNFDFGKLPDVTSLIPVSTNTSSGLAFGRQRANDPGTVFVAGATGQAGIRIAQTLLREGYSVRAGVSDLGAAQELARLAVSYKVISNDESKRLNAVASTFQDAESIAKAIGNASKVVVTIGKGEDGPATEVTTTDAVQVIHAAQLAGVGHVAIIYDVSTSVGSTYNVLDGITSFFNNLFSKSQPLTITEFLQKIVETDLSYTLIKTSLTDDFSPESSYKIVVSAEGSASADAYKVAKSQIAKLVVDVFSNTLVAENKVVDVFTDPSATSKTVDELFSGIPEDGRRKAYAEALEKSKAEEEARGAAEAAKRQEVEAKRLEKQGAKAASIAKEVEEKESSAASPSFESLLDRAKGLSTGFSLENFSSQLKSAVEKQEAKGANIEKEAQEKASSAAGPSVKSLSETPKGFSTGFSFEKFSSQLKSAAGKASEEADVQVATVRGRAKANNLPAQKAVVKTPPRKPFASKTKEALKQTETAATEKRKIFGGLFQQETIYVDD</sequence>
<feature type="compositionally biased region" description="Basic and acidic residues" evidence="2">
    <location>
        <begin position="527"/>
        <end position="536"/>
    </location>
</feature>
<evidence type="ECO:0000256" key="1">
    <source>
        <dbReference type="SAM" id="Coils"/>
    </source>
</evidence>
<feature type="region of interest" description="Disordered" evidence="2">
    <location>
        <begin position="440"/>
        <end position="465"/>
    </location>
</feature>
<dbReference type="PANTHER" id="PTHR47711">
    <property type="entry name" value="PROTEIN PLASTID TRANSCRIPTIONALLY ACTIVE 16, CHLOROPLASTIC"/>
    <property type="match status" value="1"/>
</dbReference>
<dbReference type="Proteomes" id="UP001152561">
    <property type="component" value="Unassembled WGS sequence"/>
</dbReference>
<dbReference type="Gene3D" id="3.40.50.720">
    <property type="entry name" value="NAD(P)-binding Rossmann-like Domain"/>
    <property type="match status" value="1"/>
</dbReference>
<organism evidence="4 5">
    <name type="scientific">Anisodus acutangulus</name>
    <dbReference type="NCBI Taxonomy" id="402998"/>
    <lineage>
        <taxon>Eukaryota</taxon>
        <taxon>Viridiplantae</taxon>
        <taxon>Streptophyta</taxon>
        <taxon>Embryophyta</taxon>
        <taxon>Tracheophyta</taxon>
        <taxon>Spermatophyta</taxon>
        <taxon>Magnoliopsida</taxon>
        <taxon>eudicotyledons</taxon>
        <taxon>Gunneridae</taxon>
        <taxon>Pentapetalae</taxon>
        <taxon>asterids</taxon>
        <taxon>lamiids</taxon>
        <taxon>Solanales</taxon>
        <taxon>Solanaceae</taxon>
        <taxon>Solanoideae</taxon>
        <taxon>Hyoscyameae</taxon>
        <taxon>Anisodus</taxon>
    </lineage>
</organism>
<accession>A0A9Q1QZ92</accession>
<keyword evidence="5" id="KW-1185">Reference proteome</keyword>
<feature type="domain" description="NAD(P)-binding" evidence="3">
    <location>
        <begin position="104"/>
        <end position="312"/>
    </location>
</feature>
<dbReference type="AlphaFoldDB" id="A0A9Q1QZ92"/>
<dbReference type="Pfam" id="PF13460">
    <property type="entry name" value="NAD_binding_10"/>
    <property type="match status" value="1"/>
</dbReference>
<dbReference type="InterPro" id="IPR036291">
    <property type="entry name" value="NAD(P)-bd_dom_sf"/>
</dbReference>
<evidence type="ECO:0000313" key="4">
    <source>
        <dbReference type="EMBL" id="KAJ8535590.1"/>
    </source>
</evidence>
<protein>
    <recommendedName>
        <fullName evidence="3">NAD(P)-binding domain-containing protein</fullName>
    </recommendedName>
</protein>
<dbReference type="OrthoDB" id="514963at2759"/>
<evidence type="ECO:0000313" key="5">
    <source>
        <dbReference type="Proteomes" id="UP001152561"/>
    </source>
</evidence>
<feature type="compositionally biased region" description="Basic and acidic residues" evidence="2">
    <location>
        <begin position="440"/>
        <end position="449"/>
    </location>
</feature>
<evidence type="ECO:0000256" key="2">
    <source>
        <dbReference type="SAM" id="MobiDB-lite"/>
    </source>
</evidence>
<gene>
    <name evidence="4" type="ORF">K7X08_023310</name>
</gene>
<name>A0A9Q1QZ92_9SOLA</name>
<proteinExistence type="predicted"/>